<dbReference type="SMART" id="SM00855">
    <property type="entry name" value="PGAM"/>
    <property type="match status" value="1"/>
</dbReference>
<dbReference type="Gene3D" id="3.40.50.1240">
    <property type="entry name" value="Phosphoglycerate mutase-like"/>
    <property type="match status" value="1"/>
</dbReference>
<sequence>MVARLYTTVPQFFVQDDPDADPNTIGAVPPRFGLKDTSNDRWHNLYKEIRRLNVEAGDQTSYKLFFLGRHGQGFHNVGEAKYGTKAWDDYWSKLNGDGEIVWGPDPQLTALGEEQAQIASQEWKNESEFGLSVPPTRYCSPMTRAMKTYLITFGKTTESPAIIVENFREEYGEHTCDKRNSRSWISTHFPDLVFEDGFEEDDPLWKADERESHEHVTLRAKSVLDVIFDTNKNEAISVTAHGGVINGFLTALGRKRYALPTGGVLPVVVKSTLM</sequence>
<evidence type="ECO:0000313" key="2">
    <source>
        <dbReference type="Proteomes" id="UP000053593"/>
    </source>
</evidence>
<dbReference type="GO" id="GO:0005737">
    <property type="term" value="C:cytoplasm"/>
    <property type="evidence" value="ECO:0007669"/>
    <property type="project" value="TreeGrafter"/>
</dbReference>
<dbReference type="InterPro" id="IPR029033">
    <property type="entry name" value="His_PPase_superfam"/>
</dbReference>
<dbReference type="GO" id="GO:0016791">
    <property type="term" value="F:phosphatase activity"/>
    <property type="evidence" value="ECO:0007669"/>
    <property type="project" value="TreeGrafter"/>
</dbReference>
<dbReference type="Pfam" id="PF00300">
    <property type="entry name" value="His_Phos_1"/>
    <property type="match status" value="1"/>
</dbReference>
<name>A0A0D0CL10_9AGAR</name>
<dbReference type="Proteomes" id="UP000053593">
    <property type="component" value="Unassembled WGS sequence"/>
</dbReference>
<dbReference type="PANTHER" id="PTHR48100">
    <property type="entry name" value="BROAD-SPECIFICITY PHOSPHATASE YOR283W-RELATED"/>
    <property type="match status" value="1"/>
</dbReference>
<evidence type="ECO:0000313" key="1">
    <source>
        <dbReference type="EMBL" id="KIK63609.1"/>
    </source>
</evidence>
<reference evidence="1 2" key="1">
    <citation type="submission" date="2014-04" db="EMBL/GenBank/DDBJ databases">
        <title>Evolutionary Origins and Diversification of the Mycorrhizal Mutualists.</title>
        <authorList>
            <consortium name="DOE Joint Genome Institute"/>
            <consortium name="Mycorrhizal Genomics Consortium"/>
            <person name="Kohler A."/>
            <person name="Kuo A."/>
            <person name="Nagy L.G."/>
            <person name="Floudas D."/>
            <person name="Copeland A."/>
            <person name="Barry K.W."/>
            <person name="Cichocki N."/>
            <person name="Veneault-Fourrey C."/>
            <person name="LaButti K."/>
            <person name="Lindquist E.A."/>
            <person name="Lipzen A."/>
            <person name="Lundell T."/>
            <person name="Morin E."/>
            <person name="Murat C."/>
            <person name="Riley R."/>
            <person name="Ohm R."/>
            <person name="Sun H."/>
            <person name="Tunlid A."/>
            <person name="Henrissat B."/>
            <person name="Grigoriev I.V."/>
            <person name="Hibbett D.S."/>
            <person name="Martin F."/>
        </authorList>
    </citation>
    <scope>NUCLEOTIDE SEQUENCE [LARGE SCALE GENOMIC DNA]</scope>
    <source>
        <strain evidence="1 2">FD-317 M1</strain>
    </source>
</reference>
<proteinExistence type="predicted"/>
<dbReference type="SUPFAM" id="SSF53254">
    <property type="entry name" value="Phosphoglycerate mutase-like"/>
    <property type="match status" value="1"/>
</dbReference>
<dbReference type="PANTHER" id="PTHR48100:SF1">
    <property type="entry name" value="HISTIDINE PHOSPHATASE FAMILY PROTEIN-RELATED"/>
    <property type="match status" value="1"/>
</dbReference>
<protein>
    <recommendedName>
        <fullName evidence="3">Phosphoglycerate mutase</fullName>
    </recommendedName>
</protein>
<organism evidence="1 2">
    <name type="scientific">Collybiopsis luxurians FD-317 M1</name>
    <dbReference type="NCBI Taxonomy" id="944289"/>
    <lineage>
        <taxon>Eukaryota</taxon>
        <taxon>Fungi</taxon>
        <taxon>Dikarya</taxon>
        <taxon>Basidiomycota</taxon>
        <taxon>Agaricomycotina</taxon>
        <taxon>Agaricomycetes</taxon>
        <taxon>Agaricomycetidae</taxon>
        <taxon>Agaricales</taxon>
        <taxon>Marasmiineae</taxon>
        <taxon>Omphalotaceae</taxon>
        <taxon>Collybiopsis</taxon>
        <taxon>Collybiopsis luxurians</taxon>
    </lineage>
</organism>
<dbReference type="InterPro" id="IPR050275">
    <property type="entry name" value="PGM_Phosphatase"/>
</dbReference>
<dbReference type="OrthoDB" id="496981at2759"/>
<evidence type="ECO:0008006" key="3">
    <source>
        <dbReference type="Google" id="ProtNLM"/>
    </source>
</evidence>
<dbReference type="AlphaFoldDB" id="A0A0D0CL10"/>
<dbReference type="HOGENOM" id="CLU_039184_0_0_1"/>
<dbReference type="CDD" id="cd07067">
    <property type="entry name" value="HP_PGM_like"/>
    <property type="match status" value="1"/>
</dbReference>
<accession>A0A0D0CL10</accession>
<dbReference type="InterPro" id="IPR013078">
    <property type="entry name" value="His_Pase_superF_clade-1"/>
</dbReference>
<keyword evidence="2" id="KW-1185">Reference proteome</keyword>
<dbReference type="EMBL" id="KN834763">
    <property type="protein sequence ID" value="KIK63609.1"/>
    <property type="molecule type" value="Genomic_DNA"/>
</dbReference>
<gene>
    <name evidence="1" type="ORF">GYMLUDRAFT_196337</name>
</gene>